<gene>
    <name evidence="1" type="ORF">J5U18_12075</name>
</gene>
<name>A0A8T4HAZ9_9SPHI</name>
<dbReference type="EMBL" id="JAGKSB010000015">
    <property type="protein sequence ID" value="MBP3944280.1"/>
    <property type="molecule type" value="Genomic_DNA"/>
</dbReference>
<proteinExistence type="predicted"/>
<organism evidence="1 2">
    <name type="scientific">Rhinopithecimicrobium faecis</name>
    <dbReference type="NCBI Taxonomy" id="2820698"/>
    <lineage>
        <taxon>Bacteria</taxon>
        <taxon>Pseudomonadati</taxon>
        <taxon>Bacteroidota</taxon>
        <taxon>Sphingobacteriia</taxon>
        <taxon>Sphingobacteriales</taxon>
        <taxon>Sphingobacteriaceae</taxon>
        <taxon>Rhinopithecimicrobium</taxon>
    </lineage>
</organism>
<protein>
    <submittedName>
        <fullName evidence="1">Uncharacterized protein</fullName>
    </submittedName>
</protein>
<evidence type="ECO:0000313" key="1">
    <source>
        <dbReference type="EMBL" id="MBP3944280.1"/>
    </source>
</evidence>
<dbReference type="Proteomes" id="UP000679691">
    <property type="component" value="Unassembled WGS sequence"/>
</dbReference>
<keyword evidence="2" id="KW-1185">Reference proteome</keyword>
<sequence>MEEDKRLPFISPIINKQIIYLENSIIVGSKVDTQIAFEFENKYSWNHSDNNNFLNIED</sequence>
<comment type="caution">
    <text evidence="1">The sequence shown here is derived from an EMBL/GenBank/DDBJ whole genome shotgun (WGS) entry which is preliminary data.</text>
</comment>
<reference evidence="1" key="1">
    <citation type="submission" date="2021-03" db="EMBL/GenBank/DDBJ databases">
        <authorList>
            <person name="Lu T."/>
            <person name="Wang Q."/>
            <person name="Han X."/>
        </authorList>
    </citation>
    <scope>NUCLEOTIDE SEQUENCE</scope>
    <source>
        <strain evidence="1">WQ 2009</strain>
    </source>
</reference>
<accession>A0A8T4HAZ9</accession>
<dbReference type="AlphaFoldDB" id="A0A8T4HAZ9"/>
<evidence type="ECO:0000313" key="2">
    <source>
        <dbReference type="Proteomes" id="UP000679691"/>
    </source>
</evidence>